<keyword evidence="5 9" id="KW-0812">Transmembrane</keyword>
<feature type="transmembrane region" description="Helical" evidence="9">
    <location>
        <begin position="404"/>
        <end position="425"/>
    </location>
</feature>
<keyword evidence="7 8" id="KW-0472">Membrane</keyword>
<reference evidence="11 12" key="1">
    <citation type="submission" date="2020-08" db="EMBL/GenBank/DDBJ databases">
        <authorList>
            <person name="Liu C."/>
            <person name="Sun Q."/>
        </authorList>
    </citation>
    <scope>NUCLEOTIDE SEQUENCE [LARGE SCALE GENOMIC DNA]</scope>
    <source>
        <strain evidence="11 12">NSJ-61</strain>
    </source>
</reference>
<proteinExistence type="predicted"/>
<dbReference type="InterPro" id="IPR004501">
    <property type="entry name" value="PTS_EIIC_3"/>
</dbReference>
<feature type="transmembrane region" description="Helical" evidence="9">
    <location>
        <begin position="36"/>
        <end position="54"/>
    </location>
</feature>
<evidence type="ECO:0000313" key="11">
    <source>
        <dbReference type="EMBL" id="QNM13901.1"/>
    </source>
</evidence>
<evidence type="ECO:0000256" key="1">
    <source>
        <dbReference type="ARBA" id="ARBA00004651"/>
    </source>
</evidence>
<dbReference type="GO" id="GO:0009401">
    <property type="term" value="P:phosphoenolpyruvate-dependent sugar phosphotransferase system"/>
    <property type="evidence" value="ECO:0007669"/>
    <property type="project" value="InterPro"/>
</dbReference>
<sequence length="439" mass="47803">MNHFVEKFQDRLQEILFPIATKLNAEPHLSALKDGMTITIPLTIIGGFAMLLAVPPVSAGLQPTNIFNQFLLAWQSWAVSNNAILMAPYNLTIGAISVYVVFAVAYALAKEYKMNGMSSALIALFVFWLTSAAPITDEKLGLVSQMNNLGAVGMFYAIIVAFVTVEVMRFFMKKNIKIKMPDSVPPNVTAPFEALIPAAVLTIGMIILNAICTSLSGNNLCALIFTVIKPLMFASSSLPAVILLSILLSLFWFFGIHGNNMIGGVLTPITTANIALNAQYYITGQGTPTPLSGAFLTIFGNWMSYPAMMVCFFLVAKSATLKSIRKVALVPDIFNINEPLTFGVPIVMNVTVALPIMIANVITCTIGYIAMSAELVNSIHIVLPFTIPGVFNLFLSTGGDIRTIILWAVLFALDIIILMPFIKIYDKQLLADENKKENE</sequence>
<dbReference type="PANTHER" id="PTHR33989:SF4">
    <property type="entry name" value="PTS SYSTEM N,N'-DIACETYLCHITOBIOSE-SPECIFIC EIIC COMPONENT"/>
    <property type="match status" value="1"/>
</dbReference>
<dbReference type="PROSITE" id="PS51105">
    <property type="entry name" value="PTS_EIIC_TYPE_3"/>
    <property type="match status" value="1"/>
</dbReference>
<feature type="transmembrane region" description="Helical" evidence="9">
    <location>
        <begin position="261"/>
        <end position="282"/>
    </location>
</feature>
<dbReference type="EMBL" id="CP060636">
    <property type="protein sequence ID" value="QNM13901.1"/>
    <property type="molecule type" value="Genomic_DNA"/>
</dbReference>
<evidence type="ECO:0000259" key="10">
    <source>
        <dbReference type="PROSITE" id="PS51105"/>
    </source>
</evidence>
<accession>A0A7G9GSW9</accession>
<dbReference type="GO" id="GO:0005886">
    <property type="term" value="C:plasma membrane"/>
    <property type="evidence" value="ECO:0007669"/>
    <property type="project" value="UniProtKB-SubCell"/>
</dbReference>
<feature type="transmembrane region" description="Helical" evidence="9">
    <location>
        <begin position="116"/>
        <end position="136"/>
    </location>
</feature>
<keyword evidence="6 9" id="KW-1133">Transmembrane helix</keyword>
<dbReference type="NCBIfam" id="TIGR00410">
    <property type="entry name" value="lacE"/>
    <property type="match status" value="1"/>
</dbReference>
<dbReference type="Pfam" id="PF02378">
    <property type="entry name" value="PTS_EIIC"/>
    <property type="match status" value="1"/>
</dbReference>
<dbReference type="AlphaFoldDB" id="A0A7G9GSW9"/>
<dbReference type="PANTHER" id="PTHR33989">
    <property type="match status" value="1"/>
</dbReference>
<evidence type="ECO:0000256" key="8">
    <source>
        <dbReference type="PIRNR" id="PIRNR006351"/>
    </source>
</evidence>
<gene>
    <name evidence="11" type="ORF">H9Q80_08170</name>
</gene>
<feature type="transmembrane region" description="Helical" evidence="9">
    <location>
        <begin position="148"/>
        <end position="171"/>
    </location>
</feature>
<dbReference type="InterPro" id="IPR051088">
    <property type="entry name" value="PTS_Sugar-EIIC/EIIB"/>
</dbReference>
<evidence type="ECO:0000256" key="2">
    <source>
        <dbReference type="ARBA" id="ARBA00022448"/>
    </source>
</evidence>
<evidence type="ECO:0000256" key="9">
    <source>
        <dbReference type="SAM" id="Phobius"/>
    </source>
</evidence>
<evidence type="ECO:0000313" key="12">
    <source>
        <dbReference type="Proteomes" id="UP000515856"/>
    </source>
</evidence>
<feature type="domain" description="PTS EIIC type-3" evidence="10">
    <location>
        <begin position="12"/>
        <end position="421"/>
    </location>
</feature>
<feature type="transmembrane region" description="Helical" evidence="9">
    <location>
        <begin position="346"/>
        <end position="369"/>
    </location>
</feature>
<evidence type="ECO:0000256" key="6">
    <source>
        <dbReference type="ARBA" id="ARBA00022989"/>
    </source>
</evidence>
<keyword evidence="12" id="KW-1185">Reference proteome</keyword>
<organism evidence="11 12">
    <name type="scientific">[Eubacterium] hominis</name>
    <dbReference type="NCBI Taxonomy" id="2764325"/>
    <lineage>
        <taxon>Bacteria</taxon>
        <taxon>Bacillati</taxon>
        <taxon>Bacillota</taxon>
        <taxon>Erysipelotrichia</taxon>
        <taxon>Erysipelotrichales</taxon>
        <taxon>Erysipelotrichaceae</taxon>
        <taxon>Amedibacillus</taxon>
    </lineage>
</organism>
<dbReference type="GO" id="GO:0008982">
    <property type="term" value="F:protein-N(PI)-phosphohistidine-sugar phosphotransferase activity"/>
    <property type="evidence" value="ECO:0007669"/>
    <property type="project" value="UniProtKB-UniRule"/>
</dbReference>
<keyword evidence="3 8" id="KW-1003">Cell membrane</keyword>
<protein>
    <recommendedName>
        <fullName evidence="8">Permease IIC component</fullName>
    </recommendedName>
</protein>
<feature type="transmembrane region" description="Helical" evidence="9">
    <location>
        <begin position="375"/>
        <end position="395"/>
    </location>
</feature>
<dbReference type="InterPro" id="IPR004796">
    <property type="entry name" value="PTS_IIC_cello"/>
</dbReference>
<feature type="transmembrane region" description="Helical" evidence="9">
    <location>
        <begin position="294"/>
        <end position="316"/>
    </location>
</feature>
<evidence type="ECO:0000256" key="4">
    <source>
        <dbReference type="ARBA" id="ARBA00022597"/>
    </source>
</evidence>
<evidence type="ECO:0000256" key="5">
    <source>
        <dbReference type="ARBA" id="ARBA00022692"/>
    </source>
</evidence>
<comment type="subcellular location">
    <subcellularLocation>
        <location evidence="1">Cell membrane</location>
        <topology evidence="1">Multi-pass membrane protein</topology>
    </subcellularLocation>
</comment>
<feature type="transmembrane region" description="Helical" evidence="9">
    <location>
        <begin position="231"/>
        <end position="254"/>
    </location>
</feature>
<feature type="transmembrane region" description="Helical" evidence="9">
    <location>
        <begin position="91"/>
        <end position="109"/>
    </location>
</feature>
<dbReference type="PIRSF" id="PIRSF006351">
    <property type="entry name" value="PTS_EIIC-Cellobiose"/>
    <property type="match status" value="1"/>
</dbReference>
<evidence type="ECO:0000256" key="3">
    <source>
        <dbReference type="ARBA" id="ARBA00022475"/>
    </source>
</evidence>
<name>A0A7G9GSW9_9FIRM</name>
<comment type="function">
    <text evidence="8">The phosphoenolpyruvate-dependent sugar phosphotransferase system (PTS), a major carbohydrate active -transport system, catalyzes the phosphorylation of incoming sugar substrates concomitant with their translocation across the cell membrane.</text>
</comment>
<dbReference type="InterPro" id="IPR003352">
    <property type="entry name" value="PTS_EIIC"/>
</dbReference>
<dbReference type="RefSeq" id="WP_117451476.1">
    <property type="nucleotide sequence ID" value="NZ_CP060636.1"/>
</dbReference>
<keyword evidence="2 8" id="KW-0813">Transport</keyword>
<dbReference type="KEGG" id="ehn:H9Q80_08170"/>
<dbReference type="Proteomes" id="UP000515856">
    <property type="component" value="Chromosome"/>
</dbReference>
<evidence type="ECO:0000256" key="7">
    <source>
        <dbReference type="ARBA" id="ARBA00023136"/>
    </source>
</evidence>
<keyword evidence="4 8" id="KW-0762">Sugar transport</keyword>